<comment type="caution">
    <text evidence="2">The sequence shown here is derived from an EMBL/GenBank/DDBJ whole genome shotgun (WGS) entry which is preliminary data.</text>
</comment>
<dbReference type="AlphaFoldDB" id="X0XLL1"/>
<protein>
    <submittedName>
        <fullName evidence="2">Uncharacterized protein</fullName>
    </submittedName>
</protein>
<evidence type="ECO:0000313" key="2">
    <source>
        <dbReference type="EMBL" id="GAG44060.1"/>
    </source>
</evidence>
<feature type="non-terminal residue" evidence="2">
    <location>
        <position position="1"/>
    </location>
</feature>
<dbReference type="EMBL" id="BARS01052616">
    <property type="protein sequence ID" value="GAG44060.1"/>
    <property type="molecule type" value="Genomic_DNA"/>
</dbReference>
<organism evidence="2">
    <name type="scientific">marine sediment metagenome</name>
    <dbReference type="NCBI Taxonomy" id="412755"/>
    <lineage>
        <taxon>unclassified sequences</taxon>
        <taxon>metagenomes</taxon>
        <taxon>ecological metagenomes</taxon>
    </lineage>
</organism>
<name>X0XLL1_9ZZZZ</name>
<gene>
    <name evidence="2" type="ORF">S01H1_78207</name>
</gene>
<accession>X0XLL1</accession>
<evidence type="ECO:0000256" key="1">
    <source>
        <dbReference type="SAM" id="MobiDB-lite"/>
    </source>
</evidence>
<reference evidence="2" key="1">
    <citation type="journal article" date="2014" name="Front. Microbiol.">
        <title>High frequency of phylogenetically diverse reductive dehalogenase-homologous genes in deep subseafloor sedimentary metagenomes.</title>
        <authorList>
            <person name="Kawai M."/>
            <person name="Futagami T."/>
            <person name="Toyoda A."/>
            <person name="Takaki Y."/>
            <person name="Nishi S."/>
            <person name="Hori S."/>
            <person name="Arai W."/>
            <person name="Tsubouchi T."/>
            <person name="Morono Y."/>
            <person name="Uchiyama I."/>
            <person name="Ito T."/>
            <person name="Fujiyama A."/>
            <person name="Inagaki F."/>
            <person name="Takami H."/>
        </authorList>
    </citation>
    <scope>NUCLEOTIDE SEQUENCE</scope>
    <source>
        <strain evidence="2">Expedition CK06-06</strain>
    </source>
</reference>
<feature type="region of interest" description="Disordered" evidence="1">
    <location>
        <begin position="20"/>
        <end position="51"/>
    </location>
</feature>
<proteinExistence type="predicted"/>
<sequence>PSVRITRWDVAEYLATHGYTVRPDRPAGPISPVRPRQVAIDEALNGTEDKE</sequence>